<sequence>MNSGFNPLPLPSIGSNTMLWNKRDSHVSFPNVGHINTNNNINPTKSQLLEQYNIGLLNSILGTVKVPRSNTNFHTNNVAFPSAPNNRPLFTSFVEQQNNQNLLAGFSHEQTPILNQDHSLIRALAKGNIAQKNGAKPSSQFSLEDRNSSIELRSLPHSILSSTDISPANKLLGSINCSMSATDQLKNQRCMMQLQEIKRISDLGSQARNLAQLIRNYSDRR</sequence>
<protein>
    <submittedName>
        <fullName evidence="1">Uncharacterized protein</fullName>
    </submittedName>
</protein>
<name>A0A7S0C991_9STRA</name>
<organism evidence="1">
    <name type="scientific">Proboscia inermis</name>
    <dbReference type="NCBI Taxonomy" id="420281"/>
    <lineage>
        <taxon>Eukaryota</taxon>
        <taxon>Sar</taxon>
        <taxon>Stramenopiles</taxon>
        <taxon>Ochrophyta</taxon>
        <taxon>Bacillariophyta</taxon>
        <taxon>Coscinodiscophyceae</taxon>
        <taxon>Rhizosoleniophycidae</taxon>
        <taxon>Rhizosoleniales</taxon>
        <taxon>Rhizosoleniaceae</taxon>
        <taxon>Proboscia</taxon>
    </lineage>
</organism>
<reference evidence="1" key="1">
    <citation type="submission" date="2021-01" db="EMBL/GenBank/DDBJ databases">
        <authorList>
            <person name="Corre E."/>
            <person name="Pelletier E."/>
            <person name="Niang G."/>
            <person name="Scheremetjew M."/>
            <person name="Finn R."/>
            <person name="Kale V."/>
            <person name="Holt S."/>
            <person name="Cochrane G."/>
            <person name="Meng A."/>
            <person name="Brown T."/>
            <person name="Cohen L."/>
        </authorList>
    </citation>
    <scope>NUCLEOTIDE SEQUENCE</scope>
    <source>
        <strain evidence="1">CCAP1064/1</strain>
    </source>
</reference>
<dbReference type="EMBL" id="HBEL01028193">
    <property type="protein sequence ID" value="CAD8416903.1"/>
    <property type="molecule type" value="Transcribed_RNA"/>
</dbReference>
<proteinExistence type="predicted"/>
<gene>
    <name evidence="1" type="ORF">PINE0816_LOCUS13038</name>
</gene>
<evidence type="ECO:0000313" key="1">
    <source>
        <dbReference type="EMBL" id="CAD8416903.1"/>
    </source>
</evidence>
<dbReference type="AlphaFoldDB" id="A0A7S0C991"/>
<accession>A0A7S0C991</accession>